<feature type="region of interest" description="Disordered" evidence="6">
    <location>
        <begin position="1011"/>
        <end position="1030"/>
    </location>
</feature>
<evidence type="ECO:0000259" key="7">
    <source>
        <dbReference type="Pfam" id="PF14650"/>
    </source>
</evidence>
<keyword evidence="10" id="KW-1185">Reference proteome</keyword>
<proteinExistence type="inferred from homology"/>
<dbReference type="InterPro" id="IPR039509">
    <property type="entry name" value="SPATA31"/>
</dbReference>
<evidence type="ECO:0000256" key="2">
    <source>
        <dbReference type="ARBA" id="ARBA00022692"/>
    </source>
</evidence>
<reference evidence="9" key="3">
    <citation type="submission" date="2025-09" db="UniProtKB">
        <authorList>
            <consortium name="Ensembl"/>
        </authorList>
    </citation>
    <scope>IDENTIFICATION</scope>
</reference>
<dbReference type="InParanoid" id="G1Q843"/>
<feature type="region of interest" description="Disordered" evidence="6">
    <location>
        <begin position="1114"/>
        <end position="1138"/>
    </location>
</feature>
<sequence length="1318" mass="147470">HQGRAKRRRKGGTRKGFSDWRYYKREEEEKKMLLSVLKSFAPPVSCSSLGQHHDSTHFRQLLCPDPSCEVCNDATAEMDQLLFSETLQGATPSVSPLASAAPVTESLFTLSPAFSAVPPGKLIPPPLSEPFPPPLSNLSPNPVTLLGDFPSPTPSVHSLTSEPLPPLESKFTVDDSPFQTLSFPSLPPHDTHRAETSLSWDSILSLNTIFSSDTILTQDINFLPGLSQSTNPTDSSACQHIPPMLSTSQLPDCPSTVIQSKSIFPSLKPVPEDLSPDSTGGLSTHQSTIRDTDHSNMSISDISCWQAYAKNMFLPASSHSDFQQEHVFLHLPETGLWGDSVSKHMEASSHSFLGLNVQELLERQIKRKAFQILEKKENKQGPFSKQTWSEYQQSSLGNSLQLLDIQNTIVPQTGWNIEDKPEQLRDSQELFYVKTLEENLQQKYSQLFWGLPSLHSESLVATFLVSNSSSPLETRFVLFNGICNASVLKMQHQGSPSFPHFHFLPLNNVDPQHLPQIKPQAQYFTQVQPQPQPHFQSQLAILPSSSSSQIRDCGVSFNRSQNESDSNILNENQHLGCHMLQMQQESLQGLVPVLQKAQDATCPQAPNLPLVSQSSHAYVPVSILPGHFHTTNEPQGQLQLYAPSRVIPFQCHHACRNLEPLELRAPQCQLTETSLQKDGYAHLQLSELQGECSKSLGKNELCFPGHLCEGVPQNFQLREDIKRNLGYILEKSPEDSPQRISECYLVKRLRAASETKSNCVCHSSHLGKKLLSVSRKGINWNKIKAILRLHLSKKSSQITEGRIPIGVCHSWMAEDNTWPPPGNSHTHKKIKNSKKPMAGRVYCQITTLELSFLDPNTRQVLEAHIIRFRMNQRWGLPLKVIQSIKLYTAREGKTWPLPQFDFPSSATHISNVVSEAEVFKPLEGSSKTFQGNKLGINSVGILESPLPAFPYVSWEGQGVPKTSHAGMEHKLAENVQKTECGMQTFQPLRHHTIDKGRQSEIVLNNRYSPKVPRKLAGAGHEPRDKNVSFRDRAKLIQGQKTVAQEPYAIKSPSCDILTTQELGVSQMINVNMSKEESTLTTEDPSPKILEPQNSKLSNLQKQLLDELKLKLKSREQSRNQGCPTDMSLPSDSFPSLASPTLPRSISSRHMGVSKGPHVYFEDSTELRQESWVPKNVLWKCQGINLPPVAKKVRTLDSKAGECRSEDSSAWTSKARKKSHPVEDKELKGTFLSLSQNEQSPPDSYFKKKRREFSQWVNSKRKSKELETRQQKTNFASTFAQEHDLAESEAIFLDCGLSEAHELMTAIGKFLEEKLPNSH</sequence>
<dbReference type="InterPro" id="IPR027970">
    <property type="entry name" value="SPATA31-like"/>
</dbReference>
<comment type="similarity">
    <text evidence="5">Belongs to the SPATA31 family.</text>
</comment>
<feature type="region of interest" description="Disordered" evidence="6">
    <location>
        <begin position="1074"/>
        <end position="1095"/>
    </location>
</feature>
<dbReference type="EMBL" id="AAPE02013728">
    <property type="status" value="NOT_ANNOTATED_CDS"/>
    <property type="molecule type" value="Genomic_DNA"/>
</dbReference>
<reference evidence="9" key="2">
    <citation type="submission" date="2025-08" db="UniProtKB">
        <authorList>
            <consortium name="Ensembl"/>
        </authorList>
    </citation>
    <scope>IDENTIFICATION</scope>
</reference>
<evidence type="ECO:0000256" key="1">
    <source>
        <dbReference type="ARBA" id="ARBA00004167"/>
    </source>
</evidence>
<dbReference type="eggNOG" id="ENOG502SH7F">
    <property type="taxonomic scope" value="Eukaryota"/>
</dbReference>
<evidence type="ECO:0000256" key="3">
    <source>
        <dbReference type="ARBA" id="ARBA00022989"/>
    </source>
</evidence>
<keyword evidence="2" id="KW-0812">Transmembrane</keyword>
<dbReference type="GeneTree" id="ENSGT00950000183043"/>
<dbReference type="Ensembl" id="ENSMLUT00000028671.1">
    <property type="protein sequence ID" value="ENSMLUP00000019876.1"/>
    <property type="gene ID" value="ENSMLUG00000022889.1"/>
</dbReference>
<evidence type="ECO:0000256" key="5">
    <source>
        <dbReference type="ARBA" id="ARBA00035009"/>
    </source>
</evidence>
<dbReference type="OMA" id="QKWSEYQ"/>
<organism evidence="9 10">
    <name type="scientific">Myotis lucifugus</name>
    <name type="common">Little brown bat</name>
    <dbReference type="NCBI Taxonomy" id="59463"/>
    <lineage>
        <taxon>Eukaryota</taxon>
        <taxon>Metazoa</taxon>
        <taxon>Chordata</taxon>
        <taxon>Craniata</taxon>
        <taxon>Vertebrata</taxon>
        <taxon>Euteleostomi</taxon>
        <taxon>Mammalia</taxon>
        <taxon>Eutheria</taxon>
        <taxon>Laurasiatheria</taxon>
        <taxon>Chiroptera</taxon>
        <taxon>Yangochiroptera</taxon>
        <taxon>Vespertilionidae</taxon>
        <taxon>Myotis</taxon>
    </lineage>
</organism>
<dbReference type="GO" id="GO:0016020">
    <property type="term" value="C:membrane"/>
    <property type="evidence" value="ECO:0007669"/>
    <property type="project" value="UniProtKB-SubCell"/>
</dbReference>
<dbReference type="PANTHER" id="PTHR21859">
    <property type="entry name" value="ACROSOME-SPECIFIC PROTEIN"/>
    <property type="match status" value="1"/>
</dbReference>
<feature type="compositionally biased region" description="Polar residues" evidence="6">
    <location>
        <begin position="1074"/>
        <end position="1083"/>
    </location>
</feature>
<evidence type="ECO:0000313" key="10">
    <source>
        <dbReference type="Proteomes" id="UP000001074"/>
    </source>
</evidence>
<keyword evidence="3" id="KW-1133">Transmembrane helix</keyword>
<comment type="subcellular location">
    <subcellularLocation>
        <location evidence="1">Membrane</location>
        <topology evidence="1">Single-pass membrane protein</topology>
    </subcellularLocation>
</comment>
<dbReference type="Pfam" id="PF14650">
    <property type="entry name" value="FAM75"/>
    <property type="match status" value="1"/>
</dbReference>
<keyword evidence="4" id="KW-0472">Membrane</keyword>
<evidence type="ECO:0000313" key="9">
    <source>
        <dbReference type="Ensembl" id="ENSMLUP00000019876.1"/>
    </source>
</evidence>
<feature type="domain" description="SPATA31" evidence="7">
    <location>
        <begin position="428"/>
        <end position="811"/>
    </location>
</feature>
<feature type="region of interest" description="Disordered" evidence="6">
    <location>
        <begin position="1203"/>
        <end position="1222"/>
    </location>
</feature>
<feature type="compositionally biased region" description="Polar residues" evidence="6">
    <location>
        <begin position="1118"/>
        <end position="1138"/>
    </location>
</feature>
<accession>G1Q843</accession>
<feature type="compositionally biased region" description="Basic and acidic residues" evidence="6">
    <location>
        <begin position="1020"/>
        <end position="1030"/>
    </location>
</feature>
<dbReference type="Pfam" id="PF15371">
    <property type="entry name" value="DUF4599"/>
    <property type="match status" value="1"/>
</dbReference>
<dbReference type="Proteomes" id="UP000001074">
    <property type="component" value="Unassembled WGS sequence"/>
</dbReference>
<dbReference type="HOGENOM" id="CLU_005668_0_0_1"/>
<evidence type="ECO:0000256" key="4">
    <source>
        <dbReference type="ARBA" id="ARBA00023136"/>
    </source>
</evidence>
<evidence type="ECO:0000256" key="6">
    <source>
        <dbReference type="SAM" id="MobiDB-lite"/>
    </source>
</evidence>
<evidence type="ECO:0000259" key="8">
    <source>
        <dbReference type="Pfam" id="PF15371"/>
    </source>
</evidence>
<dbReference type="PANTHER" id="PTHR21859:SF51">
    <property type="entry name" value="RIKEN CDNA 1700014D04 GENE"/>
    <property type="match status" value="1"/>
</dbReference>
<feature type="domain" description="SPATA31-like" evidence="8">
    <location>
        <begin position="4"/>
        <end position="102"/>
    </location>
</feature>
<name>G1Q843_MYOLU</name>
<protein>
    <submittedName>
        <fullName evidence="9">Uncharacterized protein</fullName>
    </submittedName>
</protein>
<reference evidence="9 10" key="1">
    <citation type="journal article" date="2011" name="Nature">
        <title>A high-resolution map of human evolutionary constraint using 29 mammals.</title>
        <authorList>
            <person name="Lindblad-Toh K."/>
            <person name="Garber M."/>
            <person name="Zuk O."/>
            <person name="Lin M.F."/>
            <person name="Parker B.J."/>
            <person name="Washietl S."/>
            <person name="Kheradpour P."/>
            <person name="Ernst J."/>
            <person name="Jordan G."/>
            <person name="Mauceli E."/>
            <person name="Ward L.D."/>
            <person name="Lowe C.B."/>
            <person name="Holloway A.K."/>
            <person name="Clamp M."/>
            <person name="Gnerre S."/>
            <person name="Alfoldi J."/>
            <person name="Beal K."/>
            <person name="Chang J."/>
            <person name="Clawson H."/>
            <person name="Cuff J."/>
            <person name="Di Palma F."/>
            <person name="Fitzgerald S."/>
            <person name="Flicek P."/>
            <person name="Guttman M."/>
            <person name="Hubisz M.J."/>
            <person name="Jaffe D.B."/>
            <person name="Jungreis I."/>
            <person name="Kent W.J."/>
            <person name="Kostka D."/>
            <person name="Lara M."/>
            <person name="Martins A.L."/>
            <person name="Massingham T."/>
            <person name="Moltke I."/>
            <person name="Raney B.J."/>
            <person name="Rasmussen M.D."/>
            <person name="Robinson J."/>
            <person name="Stark A."/>
            <person name="Vilella A.J."/>
            <person name="Wen J."/>
            <person name="Xie X."/>
            <person name="Zody M.C."/>
            <person name="Baldwin J."/>
            <person name="Bloom T."/>
            <person name="Chin C.W."/>
            <person name="Heiman D."/>
            <person name="Nicol R."/>
            <person name="Nusbaum C."/>
            <person name="Young S."/>
            <person name="Wilkinson J."/>
            <person name="Worley K.C."/>
            <person name="Kovar C.L."/>
            <person name="Muzny D.M."/>
            <person name="Gibbs R.A."/>
            <person name="Cree A."/>
            <person name="Dihn H.H."/>
            <person name="Fowler G."/>
            <person name="Jhangiani S."/>
            <person name="Joshi V."/>
            <person name="Lee S."/>
            <person name="Lewis L.R."/>
            <person name="Nazareth L.V."/>
            <person name="Okwuonu G."/>
            <person name="Santibanez J."/>
            <person name="Warren W.C."/>
            <person name="Mardis E.R."/>
            <person name="Weinstock G.M."/>
            <person name="Wilson R.K."/>
            <person name="Delehaunty K."/>
            <person name="Dooling D."/>
            <person name="Fronik C."/>
            <person name="Fulton L."/>
            <person name="Fulton B."/>
            <person name="Graves T."/>
            <person name="Minx P."/>
            <person name="Sodergren E."/>
            <person name="Birney E."/>
            <person name="Margulies E.H."/>
            <person name="Herrero J."/>
            <person name="Green E.D."/>
            <person name="Haussler D."/>
            <person name="Siepel A."/>
            <person name="Goldman N."/>
            <person name="Pollard K.S."/>
            <person name="Pedersen J.S."/>
            <person name="Lander E.S."/>
            <person name="Kellis M."/>
        </authorList>
    </citation>
    <scope>NUCLEOTIDE SEQUENCE [LARGE SCALE GENOMIC DNA]</scope>
</reference>